<dbReference type="Gene3D" id="3.20.20.70">
    <property type="entry name" value="Aldolase class I"/>
    <property type="match status" value="1"/>
</dbReference>
<dbReference type="InterPro" id="IPR001478">
    <property type="entry name" value="PDZ"/>
</dbReference>
<dbReference type="InterPro" id="IPR045375">
    <property type="entry name" value="Put_radical_SAM-like_N"/>
</dbReference>
<reference evidence="2" key="1">
    <citation type="submission" date="2020-08" db="EMBL/GenBank/DDBJ databases">
        <title>Genome public.</title>
        <authorList>
            <person name="Liu C."/>
            <person name="Sun Q."/>
        </authorList>
    </citation>
    <scope>NUCLEOTIDE SEQUENCE</scope>
    <source>
        <strain evidence="2">NSJ-15</strain>
    </source>
</reference>
<name>A0A8J6P6V5_9FIRM</name>
<dbReference type="InterPro" id="IPR007549">
    <property type="entry name" value="DUF512"/>
</dbReference>
<dbReference type="SUPFAM" id="SSF102114">
    <property type="entry name" value="Radical SAM enzymes"/>
    <property type="match status" value="1"/>
</dbReference>
<evidence type="ECO:0000313" key="2">
    <source>
        <dbReference type="EMBL" id="MBC8610424.1"/>
    </source>
</evidence>
<dbReference type="Proteomes" id="UP000632659">
    <property type="component" value="Unassembled WGS sequence"/>
</dbReference>
<accession>A0A8J6P6V5</accession>
<organism evidence="2 3">
    <name type="scientific">Massiliimalia timonensis</name>
    <dbReference type="NCBI Taxonomy" id="1987501"/>
    <lineage>
        <taxon>Bacteria</taxon>
        <taxon>Bacillati</taxon>
        <taxon>Bacillota</taxon>
        <taxon>Clostridia</taxon>
        <taxon>Eubacteriales</taxon>
        <taxon>Oscillospiraceae</taxon>
        <taxon>Massiliimalia</taxon>
    </lineage>
</organism>
<keyword evidence="3" id="KW-1185">Reference proteome</keyword>
<dbReference type="Pfam" id="PF19238">
    <property type="entry name" value="Radical_SAM_2"/>
    <property type="match status" value="1"/>
</dbReference>
<dbReference type="InterPro" id="IPR036034">
    <property type="entry name" value="PDZ_sf"/>
</dbReference>
<dbReference type="Gene3D" id="2.30.42.10">
    <property type="match status" value="1"/>
</dbReference>
<sequence length="438" mass="49771">MAVIISNVAPGSLAAKKKIGAGDTLVSINGNQITDVLDYQFYITETVLRLVIKRKEDKHFCVLKIKKQQYEDIGLEFETYLMDQQRTCTNSCIFCFVDQMPPGMRDSLYFKDDDARLSFLFGNYITLTNLKQSEIDRIIKMKISPINISVHTTNPKLRCEMMHNRFAGEKLDYVRQLSKAGITINCQLVLCPGINDGEELKRTLSDLGSLYPNIQSVACVPVGLTKYREGLYPLERYHRETAREVIRIVGDFAEDFYQKHGTRLAYASDEFYIRAELPLPQDDFYEDFAQLENGVGVIAMLRTDFRDLMRELPEDGKARNVSIATGTDAAPFLAELVDEAKKKWHNLTCRIYPIRNDFFGETITVAGLVTAQDIIKQLQGKELGDVLILPNCMLRHEQDKFLDDYTVADVEQALAVRVKVTGTEGDELLRGILEEVSE</sequence>
<dbReference type="Pfam" id="PF17820">
    <property type="entry name" value="PDZ_6"/>
    <property type="match status" value="1"/>
</dbReference>
<dbReference type="Pfam" id="PF04459">
    <property type="entry name" value="DUF512"/>
    <property type="match status" value="1"/>
</dbReference>
<feature type="domain" description="PDZ" evidence="1">
    <location>
        <begin position="1"/>
        <end position="36"/>
    </location>
</feature>
<dbReference type="InterPro" id="IPR041489">
    <property type="entry name" value="PDZ_6"/>
</dbReference>
<proteinExistence type="predicted"/>
<evidence type="ECO:0000313" key="3">
    <source>
        <dbReference type="Proteomes" id="UP000632659"/>
    </source>
</evidence>
<gene>
    <name evidence="2" type="ORF">H8702_04720</name>
</gene>
<dbReference type="SUPFAM" id="SSF50156">
    <property type="entry name" value="PDZ domain-like"/>
    <property type="match status" value="1"/>
</dbReference>
<evidence type="ECO:0000259" key="1">
    <source>
        <dbReference type="PROSITE" id="PS50106"/>
    </source>
</evidence>
<dbReference type="PROSITE" id="PS50106">
    <property type="entry name" value="PDZ"/>
    <property type="match status" value="1"/>
</dbReference>
<protein>
    <submittedName>
        <fullName evidence="2">DUF512 domain-containing protein</fullName>
    </submittedName>
</protein>
<dbReference type="InterPro" id="IPR013785">
    <property type="entry name" value="Aldolase_TIM"/>
</dbReference>
<comment type="caution">
    <text evidence="2">The sequence shown here is derived from an EMBL/GenBank/DDBJ whole genome shotgun (WGS) entry which is preliminary data.</text>
</comment>
<dbReference type="OrthoDB" id="9774724at2"/>
<dbReference type="InterPro" id="IPR058240">
    <property type="entry name" value="rSAM_sf"/>
</dbReference>
<dbReference type="EMBL" id="JACRTL010000002">
    <property type="protein sequence ID" value="MBC8610424.1"/>
    <property type="molecule type" value="Genomic_DNA"/>
</dbReference>
<dbReference type="AlphaFoldDB" id="A0A8J6P6V5"/>